<reference evidence="3" key="1">
    <citation type="submission" date="2015-10" db="EMBL/GenBank/DDBJ databases">
        <title>Genome of Paenibacillus bovis sp. nov.</title>
        <authorList>
            <person name="Wu Z."/>
            <person name="Gao C."/>
            <person name="Liu Z."/>
            <person name="Zheng H."/>
        </authorList>
    </citation>
    <scope>NUCLEOTIDE SEQUENCE [LARGE SCALE GENOMIC DNA]</scope>
    <source>
        <strain evidence="3">BD3526</strain>
    </source>
</reference>
<dbReference type="EMBL" id="CP013023">
    <property type="protein sequence ID" value="ANF97442.1"/>
    <property type="molecule type" value="Genomic_DNA"/>
</dbReference>
<name>A0A172ZJ68_9BACL</name>
<proteinExistence type="inferred from homology"/>
<accession>A0A172ZJ68</accession>
<dbReference type="GO" id="GO:0016998">
    <property type="term" value="P:cell wall macromolecule catabolic process"/>
    <property type="evidence" value="ECO:0007669"/>
    <property type="project" value="InterPro"/>
</dbReference>
<dbReference type="SUPFAM" id="SSF51445">
    <property type="entry name" value="(Trans)glycosidases"/>
    <property type="match status" value="1"/>
</dbReference>
<sequence length="143" mass="15052">MDPMFIQNITDASAAGLLVGAYHYLDESVTNPAQARVAAGKFYTAIMAGCGVDLPPVLDYEHKSDSVSPAGASAIALAFLQEIECLTGKRPTLYTIRHSSAISVTCSSIRFGSHAAGYAADRRQVLCAGTSAGQSIWRHADMG</sequence>
<dbReference type="Proteomes" id="UP000078148">
    <property type="component" value="Chromosome"/>
</dbReference>
<evidence type="ECO:0000256" key="1">
    <source>
        <dbReference type="ARBA" id="ARBA00010646"/>
    </source>
</evidence>
<dbReference type="OrthoDB" id="9802228at2"/>
<dbReference type="InterPro" id="IPR017853">
    <property type="entry name" value="GH"/>
</dbReference>
<dbReference type="Pfam" id="PF01183">
    <property type="entry name" value="Glyco_hydro_25"/>
    <property type="match status" value="1"/>
</dbReference>
<dbReference type="Gene3D" id="3.20.20.80">
    <property type="entry name" value="Glycosidases"/>
    <property type="match status" value="1"/>
</dbReference>
<comment type="similarity">
    <text evidence="1">Belongs to the glycosyl hydrolase 25 family.</text>
</comment>
<dbReference type="AlphaFoldDB" id="A0A172ZJ68"/>
<gene>
    <name evidence="2" type="ORF">AR543_16460</name>
</gene>
<dbReference type="KEGG" id="pbv:AR543_16460"/>
<organism evidence="2 3">
    <name type="scientific">Paenibacillus bovis</name>
    <dbReference type="NCBI Taxonomy" id="1616788"/>
    <lineage>
        <taxon>Bacteria</taxon>
        <taxon>Bacillati</taxon>
        <taxon>Bacillota</taxon>
        <taxon>Bacilli</taxon>
        <taxon>Bacillales</taxon>
        <taxon>Paenibacillaceae</taxon>
        <taxon>Paenibacillus</taxon>
    </lineage>
</organism>
<evidence type="ECO:0000313" key="3">
    <source>
        <dbReference type="Proteomes" id="UP000078148"/>
    </source>
</evidence>
<reference evidence="2 3" key="2">
    <citation type="journal article" date="2016" name="Int. J. Syst. Evol. Microbiol.">
        <title>Paenibacillus bovis sp. nov., isolated from raw yak (Bos grunniens) milk.</title>
        <authorList>
            <person name="Gao C."/>
            <person name="Han J."/>
            <person name="Liu Z."/>
            <person name="Xu X."/>
            <person name="Hang F."/>
            <person name="Wu Z."/>
        </authorList>
    </citation>
    <scope>NUCLEOTIDE SEQUENCE [LARGE SCALE GENOMIC DNA]</scope>
    <source>
        <strain evidence="2 3">BD3526</strain>
    </source>
</reference>
<dbReference type="GO" id="GO:0003796">
    <property type="term" value="F:lysozyme activity"/>
    <property type="evidence" value="ECO:0007669"/>
    <property type="project" value="InterPro"/>
</dbReference>
<keyword evidence="3" id="KW-1185">Reference proteome</keyword>
<protein>
    <submittedName>
        <fullName evidence="2">Uncharacterized protein</fullName>
    </submittedName>
</protein>
<dbReference type="RefSeq" id="WP_060535551.1">
    <property type="nucleotide sequence ID" value="NZ_CP013023.1"/>
</dbReference>
<dbReference type="InterPro" id="IPR002053">
    <property type="entry name" value="Glyco_hydro_25"/>
</dbReference>
<dbReference type="GO" id="GO:0009253">
    <property type="term" value="P:peptidoglycan catabolic process"/>
    <property type="evidence" value="ECO:0007669"/>
    <property type="project" value="InterPro"/>
</dbReference>
<dbReference type="STRING" id="1616788.AR543_16460"/>
<dbReference type="PROSITE" id="PS51904">
    <property type="entry name" value="GLYCOSYL_HYDROL_F25_2"/>
    <property type="match status" value="1"/>
</dbReference>
<evidence type="ECO:0000313" key="2">
    <source>
        <dbReference type="EMBL" id="ANF97442.1"/>
    </source>
</evidence>